<evidence type="ECO:0000313" key="4">
    <source>
        <dbReference type="Proteomes" id="UP000272400"/>
    </source>
</evidence>
<evidence type="ECO:0000313" key="3">
    <source>
        <dbReference type="EMBL" id="ROO89516.1"/>
    </source>
</evidence>
<dbReference type="InterPro" id="IPR050769">
    <property type="entry name" value="NAT_camello-type"/>
</dbReference>
<dbReference type="PANTHER" id="PTHR13947:SF37">
    <property type="entry name" value="LD18367P"/>
    <property type="match status" value="1"/>
</dbReference>
<dbReference type="EMBL" id="RJKE01000001">
    <property type="protein sequence ID" value="ROO89516.1"/>
    <property type="molecule type" value="Genomic_DNA"/>
</dbReference>
<keyword evidence="4" id="KW-1185">Reference proteome</keyword>
<organism evidence="3 4">
    <name type="scientific">Actinocorallia herbida</name>
    <dbReference type="NCBI Taxonomy" id="58109"/>
    <lineage>
        <taxon>Bacteria</taxon>
        <taxon>Bacillati</taxon>
        <taxon>Actinomycetota</taxon>
        <taxon>Actinomycetes</taxon>
        <taxon>Streptosporangiales</taxon>
        <taxon>Thermomonosporaceae</taxon>
        <taxon>Actinocorallia</taxon>
    </lineage>
</organism>
<sequence length="181" mass="20156">MVAIGSGARTLVRRPAIMPEWTFGDLTIRRYLAVDNPVVLSLHREGLARIGLRPGDGVYYENDLHDLEGIYLADGRGGDFLVGVDPDGDPVAMGGLRRVDPCTGEMVRLRVRHDLHRLGYGAAMLQALEHRALELGYTRLIGDTTELQGPALELYRTFGWVELRREMINGIVNIYGEKKLS</sequence>
<accession>A0A3N1D7P4</accession>
<dbReference type="PROSITE" id="PS51186">
    <property type="entry name" value="GNAT"/>
    <property type="match status" value="1"/>
</dbReference>
<protein>
    <submittedName>
        <fullName evidence="3">Acetyltransferase (GNAT) family protein</fullName>
    </submittedName>
</protein>
<dbReference type="InterPro" id="IPR016181">
    <property type="entry name" value="Acyl_CoA_acyltransferase"/>
</dbReference>
<proteinExistence type="predicted"/>
<dbReference type="AlphaFoldDB" id="A0A3N1D7P4"/>
<reference evidence="3 4" key="1">
    <citation type="submission" date="2018-11" db="EMBL/GenBank/DDBJ databases">
        <title>Sequencing the genomes of 1000 actinobacteria strains.</title>
        <authorList>
            <person name="Klenk H.-P."/>
        </authorList>
    </citation>
    <scope>NUCLEOTIDE SEQUENCE [LARGE SCALE GENOMIC DNA]</scope>
    <source>
        <strain evidence="3 4">DSM 44254</strain>
    </source>
</reference>
<evidence type="ECO:0000259" key="2">
    <source>
        <dbReference type="PROSITE" id="PS51186"/>
    </source>
</evidence>
<keyword evidence="1 3" id="KW-0808">Transferase</keyword>
<gene>
    <name evidence="3" type="ORF">EDD29_7213</name>
</gene>
<dbReference type="Gene3D" id="3.40.630.30">
    <property type="match status" value="1"/>
</dbReference>
<dbReference type="GO" id="GO:0008080">
    <property type="term" value="F:N-acetyltransferase activity"/>
    <property type="evidence" value="ECO:0007669"/>
    <property type="project" value="InterPro"/>
</dbReference>
<comment type="caution">
    <text evidence="3">The sequence shown here is derived from an EMBL/GenBank/DDBJ whole genome shotgun (WGS) entry which is preliminary data.</text>
</comment>
<dbReference type="SUPFAM" id="SSF55729">
    <property type="entry name" value="Acyl-CoA N-acyltransferases (Nat)"/>
    <property type="match status" value="1"/>
</dbReference>
<dbReference type="Proteomes" id="UP000272400">
    <property type="component" value="Unassembled WGS sequence"/>
</dbReference>
<name>A0A3N1D7P4_9ACTN</name>
<dbReference type="InterPro" id="IPR000182">
    <property type="entry name" value="GNAT_dom"/>
</dbReference>
<evidence type="ECO:0000256" key="1">
    <source>
        <dbReference type="ARBA" id="ARBA00022679"/>
    </source>
</evidence>
<feature type="domain" description="N-acetyltransferase" evidence="2">
    <location>
        <begin position="26"/>
        <end position="181"/>
    </location>
</feature>
<dbReference type="Pfam" id="PF00583">
    <property type="entry name" value="Acetyltransf_1"/>
    <property type="match status" value="1"/>
</dbReference>
<dbReference type="PANTHER" id="PTHR13947">
    <property type="entry name" value="GNAT FAMILY N-ACETYLTRANSFERASE"/>
    <property type="match status" value="1"/>
</dbReference>